<protein>
    <submittedName>
        <fullName evidence="3">Uncharacterized protein</fullName>
    </submittedName>
</protein>
<geneLocation type="plasmid" evidence="3 4">
    <name>AZO_p5</name>
</geneLocation>
<dbReference type="Proteomes" id="UP000005667">
    <property type="component" value="Plasmid AZO_p5"/>
</dbReference>
<dbReference type="KEGG" id="ali:AZOLI_p50425"/>
<proteinExistence type="predicted"/>
<name>G7ZII5_AZOL4</name>
<gene>
    <name evidence="3" type="ordered locus">AZOLI_p50425</name>
</gene>
<feature type="region of interest" description="Disordered" evidence="1">
    <location>
        <begin position="1"/>
        <end position="37"/>
    </location>
</feature>
<dbReference type="AlphaFoldDB" id="G7ZII5"/>
<keyword evidence="2" id="KW-0812">Transmembrane</keyword>
<accession>G7ZII5</accession>
<dbReference type="HOGENOM" id="CLU_2165773_0_0_5"/>
<keyword evidence="2" id="KW-0472">Membrane</keyword>
<dbReference type="EMBL" id="FQ311873">
    <property type="protein sequence ID" value="CBS91411.1"/>
    <property type="molecule type" value="Genomic_DNA"/>
</dbReference>
<keyword evidence="2" id="KW-1133">Transmembrane helix</keyword>
<evidence type="ECO:0000313" key="4">
    <source>
        <dbReference type="Proteomes" id="UP000005667"/>
    </source>
</evidence>
<evidence type="ECO:0000256" key="1">
    <source>
        <dbReference type="SAM" id="MobiDB-lite"/>
    </source>
</evidence>
<keyword evidence="3" id="KW-0614">Plasmid</keyword>
<keyword evidence="4" id="KW-1185">Reference proteome</keyword>
<evidence type="ECO:0000313" key="3">
    <source>
        <dbReference type="EMBL" id="CBS91411.1"/>
    </source>
</evidence>
<sequence>MTLEHSPKTETSFGHPASEPGHGTPPSPPRPPRKPVTRGRLTVRIIIMLVVLGLLGAALYGFNTFRAKAIADFFANNKPPPTPVALAEATVQRPCRNTCPPSARCRRRVR</sequence>
<organism evidence="3 4">
    <name type="scientific">Azospirillum lipoferum (strain 4B)</name>
    <dbReference type="NCBI Taxonomy" id="862719"/>
    <lineage>
        <taxon>Bacteria</taxon>
        <taxon>Pseudomonadati</taxon>
        <taxon>Pseudomonadota</taxon>
        <taxon>Alphaproteobacteria</taxon>
        <taxon>Rhodospirillales</taxon>
        <taxon>Azospirillaceae</taxon>
        <taxon>Azospirillum</taxon>
    </lineage>
</organism>
<reference evidence="4" key="1">
    <citation type="journal article" date="2011" name="PLoS Genet.">
        <title>Azospirillum genomes reveal transition of bacteria from aquatic to terrestrial environments.</title>
        <authorList>
            <person name="Wisniewski-Dye F."/>
            <person name="Borziak K."/>
            <person name="Khalsa-Moyers G."/>
            <person name="Alexandre G."/>
            <person name="Sukharnikov L.O."/>
            <person name="Wuichet K."/>
            <person name="Hurst G.B."/>
            <person name="McDonald W.H."/>
            <person name="Robertson J.S."/>
            <person name="Barbe V."/>
            <person name="Calteau A."/>
            <person name="Rouy Z."/>
            <person name="Mangenot S."/>
            <person name="Prigent-Combaret C."/>
            <person name="Normand P."/>
            <person name="Boyer M."/>
            <person name="Siguier P."/>
            <person name="Dessaux Y."/>
            <person name="Elmerich C."/>
            <person name="Condemine G."/>
            <person name="Krishnen G."/>
            <person name="Kennedy I."/>
            <person name="Paterson A.H."/>
            <person name="Gonzalez V."/>
            <person name="Mavingui P."/>
            <person name="Zhulin I.B."/>
        </authorList>
    </citation>
    <scope>NUCLEOTIDE SEQUENCE [LARGE SCALE GENOMIC DNA]</scope>
    <source>
        <strain evidence="4">4B</strain>
    </source>
</reference>
<evidence type="ECO:0000256" key="2">
    <source>
        <dbReference type="SAM" id="Phobius"/>
    </source>
</evidence>
<feature type="transmembrane region" description="Helical" evidence="2">
    <location>
        <begin position="41"/>
        <end position="62"/>
    </location>
</feature>